<dbReference type="OrthoDB" id="128799at2"/>
<dbReference type="PANTHER" id="PTHR42776">
    <property type="entry name" value="SERINE PEPTIDASE S9 FAMILY MEMBER"/>
    <property type="match status" value="1"/>
</dbReference>
<dbReference type="GO" id="GO:0004252">
    <property type="term" value="F:serine-type endopeptidase activity"/>
    <property type="evidence" value="ECO:0007669"/>
    <property type="project" value="TreeGrafter"/>
</dbReference>
<comment type="caution">
    <text evidence="4">The sequence shown here is derived from an EMBL/GenBank/DDBJ whole genome shotgun (WGS) entry which is preliminary data.</text>
</comment>
<dbReference type="Pfam" id="PF00326">
    <property type="entry name" value="Peptidase_S9"/>
    <property type="match status" value="1"/>
</dbReference>
<dbReference type="PANTHER" id="PTHR42776:SF27">
    <property type="entry name" value="DIPEPTIDYL PEPTIDASE FAMILY MEMBER 6"/>
    <property type="match status" value="1"/>
</dbReference>
<dbReference type="AlphaFoldDB" id="A0A136PQU2"/>
<dbReference type="InterPro" id="IPR029058">
    <property type="entry name" value="AB_hydrolase_fold"/>
</dbReference>
<feature type="region of interest" description="Disordered" evidence="2">
    <location>
        <begin position="581"/>
        <end position="602"/>
    </location>
</feature>
<name>A0A136PQU2_9ACTN</name>
<gene>
    <name evidence="4" type="ORF">AWW66_17240</name>
</gene>
<keyword evidence="5" id="KW-1185">Reference proteome</keyword>
<feature type="compositionally biased region" description="Low complexity" evidence="2">
    <location>
        <begin position="586"/>
        <end position="602"/>
    </location>
</feature>
<evidence type="ECO:0000313" key="5">
    <source>
        <dbReference type="Proteomes" id="UP000070620"/>
    </source>
</evidence>
<protein>
    <recommendedName>
        <fullName evidence="3">Peptidase S9 prolyl oligopeptidase catalytic domain-containing protein</fullName>
    </recommendedName>
</protein>
<dbReference type="EMBL" id="LRQV01000060">
    <property type="protein sequence ID" value="KXK60748.1"/>
    <property type="molecule type" value="Genomic_DNA"/>
</dbReference>
<reference evidence="4 5" key="1">
    <citation type="submission" date="2016-01" db="EMBL/GenBank/DDBJ databases">
        <title>Whole genome sequence and analysis of Micromonospora rosaria DSM 803, which can produce antibacterial substance rosamicin.</title>
        <authorList>
            <person name="Yang H."/>
            <person name="He X."/>
            <person name="Zhu D."/>
        </authorList>
    </citation>
    <scope>NUCLEOTIDE SEQUENCE [LARGE SCALE GENOMIC DNA]</scope>
    <source>
        <strain evidence="4 5">DSM 803</strain>
    </source>
</reference>
<feature type="domain" description="Peptidase S9 prolyl oligopeptidase catalytic" evidence="3">
    <location>
        <begin position="386"/>
        <end position="579"/>
    </location>
</feature>
<evidence type="ECO:0000313" key="4">
    <source>
        <dbReference type="EMBL" id="KXK60748.1"/>
    </source>
</evidence>
<evidence type="ECO:0000256" key="2">
    <source>
        <dbReference type="SAM" id="MobiDB-lite"/>
    </source>
</evidence>
<proteinExistence type="predicted"/>
<dbReference type="RefSeq" id="WP_067367168.1">
    <property type="nucleotide sequence ID" value="NZ_JBIUBN010000002.1"/>
</dbReference>
<dbReference type="SUPFAM" id="SSF82171">
    <property type="entry name" value="DPP6 N-terminal domain-like"/>
    <property type="match status" value="1"/>
</dbReference>
<organism evidence="4 5">
    <name type="scientific">Micromonospora rosaria</name>
    <dbReference type="NCBI Taxonomy" id="47874"/>
    <lineage>
        <taxon>Bacteria</taxon>
        <taxon>Bacillati</taxon>
        <taxon>Actinomycetota</taxon>
        <taxon>Actinomycetes</taxon>
        <taxon>Micromonosporales</taxon>
        <taxon>Micromonosporaceae</taxon>
        <taxon>Micromonospora</taxon>
    </lineage>
</organism>
<dbReference type="Gene3D" id="3.40.50.1820">
    <property type="entry name" value="alpha/beta hydrolase"/>
    <property type="match status" value="1"/>
</dbReference>
<dbReference type="Proteomes" id="UP000070620">
    <property type="component" value="Unassembled WGS sequence"/>
</dbReference>
<dbReference type="InterPro" id="IPR001375">
    <property type="entry name" value="Peptidase_S9_cat"/>
</dbReference>
<accession>A0A136PQU2</accession>
<sequence length="602" mass="62554">MTATTVGQRPARALLRSGFAFSPAGTRAVSLGHGEDGATHLEAWSLDRPVPHCHRVPTREPLPARCQVTCTDDGRVLLVDHTAAEARLTLLVPGDGPAAEVPLGTLPAGAVRLLPAPDPRAVAYALTRTGVGTTIWRVDAAVPPVVVAVLPGTVGGAAWLGPDPLRLGFTHHHDGRTGPAAIDLADPQPTPQDLPAAGEPTHLLLAQPATGVVLAAHGTPGRLRLAWTDRHGHGPSRPVAPFGVPGTAVPLALAPGDAHLAVAVTRHGRSTLLRHDLATGRTEEIGLPAPGRLGDTAAWNHVALTVPFSATALPPGLLGVPGPSGPPARFHTPPAGPWTPARPRRLPGPAGPIEAMTYGDPARRPGTVLVLHGGPEAAWDLGFDPLAQHLHAAGLAVVAPNQRGSTGYGDAHRYAIRDAWGGPDLADVLALGDRLRADGAATLTLYGTSYGAFLAVLAAACRPDLFRRAVAVAPFLSGARLRAEASAPVRRLVDRLGGATALADDLGPRDLLRLHPREVPLLLVHGARDEVIPVSQSRALHARMRAAGAPVRYLELPDAGHDPFHGGPAAALRRTVTDFLRHGPETTTPDPVVVSVPTPERR</sequence>
<evidence type="ECO:0000256" key="1">
    <source>
        <dbReference type="ARBA" id="ARBA00022801"/>
    </source>
</evidence>
<dbReference type="GO" id="GO:0006508">
    <property type="term" value="P:proteolysis"/>
    <property type="evidence" value="ECO:0007669"/>
    <property type="project" value="InterPro"/>
</dbReference>
<keyword evidence="1" id="KW-0378">Hydrolase</keyword>
<evidence type="ECO:0000259" key="3">
    <source>
        <dbReference type="Pfam" id="PF00326"/>
    </source>
</evidence>
<dbReference type="SUPFAM" id="SSF53474">
    <property type="entry name" value="alpha/beta-Hydrolases"/>
    <property type="match status" value="1"/>
</dbReference>